<feature type="region of interest" description="Disordered" evidence="7">
    <location>
        <begin position="344"/>
        <end position="365"/>
    </location>
</feature>
<dbReference type="GO" id="GO:0046983">
    <property type="term" value="F:protein dimerization activity"/>
    <property type="evidence" value="ECO:0007669"/>
    <property type="project" value="InterPro"/>
</dbReference>
<organism evidence="9 10">
    <name type="scientific">Eleusine coracana subsp. coracana</name>
    <dbReference type="NCBI Taxonomy" id="191504"/>
    <lineage>
        <taxon>Eukaryota</taxon>
        <taxon>Viridiplantae</taxon>
        <taxon>Streptophyta</taxon>
        <taxon>Embryophyta</taxon>
        <taxon>Tracheophyta</taxon>
        <taxon>Spermatophyta</taxon>
        <taxon>Magnoliopsida</taxon>
        <taxon>Liliopsida</taxon>
        <taxon>Poales</taxon>
        <taxon>Poaceae</taxon>
        <taxon>PACMAD clade</taxon>
        <taxon>Chloridoideae</taxon>
        <taxon>Cynodonteae</taxon>
        <taxon>Eleusininae</taxon>
        <taxon>Eleusine</taxon>
    </lineage>
</organism>
<comment type="caution">
    <text evidence="9">The sequence shown here is derived from an EMBL/GenBank/DDBJ whole genome shotgun (WGS) entry which is preliminary data.</text>
</comment>
<protein>
    <recommendedName>
        <fullName evidence="8">E2F/DP family winged-helix DNA-binding domain-containing protein</fullName>
    </recommendedName>
</protein>
<dbReference type="EMBL" id="BQKI01000096">
    <property type="protein sequence ID" value="GJN38347.1"/>
    <property type="molecule type" value="Genomic_DNA"/>
</dbReference>
<name>A0AAV5FUB9_ELECO</name>
<feature type="domain" description="E2F/DP family winged-helix DNA-binding" evidence="8">
    <location>
        <begin position="163"/>
        <end position="239"/>
    </location>
</feature>
<dbReference type="GO" id="GO:0000978">
    <property type="term" value="F:RNA polymerase II cis-regulatory region sequence-specific DNA binding"/>
    <property type="evidence" value="ECO:0007669"/>
    <property type="project" value="InterPro"/>
</dbReference>
<feature type="coiled-coil region" evidence="6">
    <location>
        <begin position="186"/>
        <end position="227"/>
    </location>
</feature>
<feature type="region of interest" description="Disordered" evidence="7">
    <location>
        <begin position="1"/>
        <end position="122"/>
    </location>
</feature>
<evidence type="ECO:0000256" key="1">
    <source>
        <dbReference type="ARBA" id="ARBA00010940"/>
    </source>
</evidence>
<dbReference type="PANTHER" id="PTHR12081">
    <property type="entry name" value="TRANSCRIPTION FACTOR E2F"/>
    <property type="match status" value="1"/>
</dbReference>
<gene>
    <name evidence="9" type="primary">gb27380</name>
    <name evidence="9" type="ORF">PR202_gb27380</name>
</gene>
<keyword evidence="4" id="KW-0804">Transcription</keyword>
<evidence type="ECO:0000313" key="9">
    <source>
        <dbReference type="EMBL" id="GJN38347.1"/>
    </source>
</evidence>
<dbReference type="InterPro" id="IPR032198">
    <property type="entry name" value="E2F_CC-MB"/>
</dbReference>
<keyword evidence="2" id="KW-0805">Transcription regulation</keyword>
<dbReference type="InterPro" id="IPR037241">
    <property type="entry name" value="E2F-DP_heterodim"/>
</dbReference>
<dbReference type="AlphaFoldDB" id="A0AAV5FUB9"/>
<keyword evidence="10" id="KW-1185">Reference proteome</keyword>
<dbReference type="SUPFAM" id="SSF144074">
    <property type="entry name" value="E2F-DP heterodimerization region"/>
    <property type="match status" value="1"/>
</dbReference>
<dbReference type="Gene3D" id="6.10.250.540">
    <property type="match status" value="1"/>
</dbReference>
<evidence type="ECO:0000256" key="2">
    <source>
        <dbReference type="ARBA" id="ARBA00023015"/>
    </source>
</evidence>
<keyword evidence="6" id="KW-0175">Coiled coil</keyword>
<sequence length="408" mass="44204">MDGGSSGLPLSPPPPQVYLRRPMPPPDPAPPPKVHFFRPPAPIPIFTARGPGPRAASNKTPMPPPPAPAAAQAPPRSQPPPLAPVANQKPPPAAGAMRPPRPPSGAGSMLPPPAPQAVAKGQQRATPPISYLMPICYRFTFNCLALFFCSGDAGPLYSSNSCRYDSSLSLLTKKFISLLEGAEDGTLDLNKAAETLEKELESLYEEDDRLENEIRETQEKLEALALDEGKRKLMYVLKDDINKIHRFKGSTLIAINAPRGTSIEVPDPYADCYLFQNLGLMESHYKIVLRSSMGPIDCYLISDHKDTLKPSHPVMPDSSEPMVATGSAQTLQHMVCDPDQSVRQMDCEPSQAPKKGESNAACTNTASPSRIHETMTDILRIVPSDGDADADYWFASDLDVSVTDTWGT</sequence>
<feature type="compositionally biased region" description="Pro residues" evidence="7">
    <location>
        <begin position="10"/>
        <end position="43"/>
    </location>
</feature>
<keyword evidence="5" id="KW-0131">Cell cycle</keyword>
<evidence type="ECO:0000256" key="3">
    <source>
        <dbReference type="ARBA" id="ARBA00023125"/>
    </source>
</evidence>
<dbReference type="Proteomes" id="UP001054889">
    <property type="component" value="Unassembled WGS sequence"/>
</dbReference>
<comment type="similarity">
    <text evidence="1">Belongs to the E2F/DP family.</text>
</comment>
<dbReference type="PANTHER" id="PTHR12081:SF89">
    <property type="entry name" value="OS04G0112200 PROTEIN"/>
    <property type="match status" value="1"/>
</dbReference>
<dbReference type="GO" id="GO:0000981">
    <property type="term" value="F:DNA-binding transcription factor activity, RNA polymerase II-specific"/>
    <property type="evidence" value="ECO:0007669"/>
    <property type="project" value="TreeGrafter"/>
</dbReference>
<accession>A0AAV5FUB9</accession>
<evidence type="ECO:0000256" key="7">
    <source>
        <dbReference type="SAM" id="MobiDB-lite"/>
    </source>
</evidence>
<dbReference type="CDD" id="cd14660">
    <property type="entry name" value="E2F_DD"/>
    <property type="match status" value="1"/>
</dbReference>
<feature type="compositionally biased region" description="Pro residues" evidence="7">
    <location>
        <begin position="76"/>
        <end position="103"/>
    </location>
</feature>
<dbReference type="InterPro" id="IPR015633">
    <property type="entry name" value="E2F"/>
</dbReference>
<dbReference type="InterPro" id="IPR003316">
    <property type="entry name" value="E2F_WHTH_DNA-bd_dom"/>
</dbReference>
<dbReference type="GO" id="GO:0090575">
    <property type="term" value="C:RNA polymerase II transcription regulator complex"/>
    <property type="evidence" value="ECO:0007669"/>
    <property type="project" value="TreeGrafter"/>
</dbReference>
<evidence type="ECO:0000256" key="6">
    <source>
        <dbReference type="SAM" id="Coils"/>
    </source>
</evidence>
<evidence type="ECO:0000313" key="10">
    <source>
        <dbReference type="Proteomes" id="UP001054889"/>
    </source>
</evidence>
<reference evidence="9" key="1">
    <citation type="journal article" date="2018" name="DNA Res.">
        <title>Multiple hybrid de novo genome assembly of finger millet, an orphan allotetraploid crop.</title>
        <authorList>
            <person name="Hatakeyama M."/>
            <person name="Aluri S."/>
            <person name="Balachadran M.T."/>
            <person name="Sivarajan S.R."/>
            <person name="Patrignani A."/>
            <person name="Gruter S."/>
            <person name="Poveda L."/>
            <person name="Shimizu-Inatsugi R."/>
            <person name="Baeten J."/>
            <person name="Francoijs K.J."/>
            <person name="Nataraja K.N."/>
            <person name="Reddy Y.A.N."/>
            <person name="Phadnis S."/>
            <person name="Ravikumar R.L."/>
            <person name="Schlapbach R."/>
            <person name="Sreeman S.M."/>
            <person name="Shimizu K.K."/>
        </authorList>
    </citation>
    <scope>NUCLEOTIDE SEQUENCE</scope>
</reference>
<dbReference type="Pfam" id="PF16421">
    <property type="entry name" value="E2F_CC-MB"/>
    <property type="match status" value="1"/>
</dbReference>
<evidence type="ECO:0000256" key="4">
    <source>
        <dbReference type="ARBA" id="ARBA00023163"/>
    </source>
</evidence>
<reference evidence="9" key="2">
    <citation type="submission" date="2021-12" db="EMBL/GenBank/DDBJ databases">
        <title>Resequencing data analysis of finger millet.</title>
        <authorList>
            <person name="Hatakeyama M."/>
            <person name="Aluri S."/>
            <person name="Balachadran M.T."/>
            <person name="Sivarajan S.R."/>
            <person name="Poveda L."/>
            <person name="Shimizu-Inatsugi R."/>
            <person name="Schlapbach R."/>
            <person name="Sreeman S.M."/>
            <person name="Shimizu K.K."/>
        </authorList>
    </citation>
    <scope>NUCLEOTIDE SEQUENCE</scope>
</reference>
<dbReference type="SMART" id="SM01372">
    <property type="entry name" value="E2F_TDP"/>
    <property type="match status" value="1"/>
</dbReference>
<evidence type="ECO:0000256" key="5">
    <source>
        <dbReference type="ARBA" id="ARBA00023306"/>
    </source>
</evidence>
<evidence type="ECO:0000259" key="8">
    <source>
        <dbReference type="SMART" id="SM01372"/>
    </source>
</evidence>
<keyword evidence="3" id="KW-0238">DNA-binding</keyword>
<proteinExistence type="inferred from homology"/>